<dbReference type="Proteomes" id="UP000825367">
    <property type="component" value="Chromosome"/>
</dbReference>
<dbReference type="RefSeq" id="WP_071948188.1">
    <property type="nucleotide sequence ID" value="NZ_BAAAVX010000002.1"/>
</dbReference>
<dbReference type="Pfam" id="PF13473">
    <property type="entry name" value="Cupredoxin_1"/>
    <property type="match status" value="1"/>
</dbReference>
<evidence type="ECO:0000259" key="2">
    <source>
        <dbReference type="Pfam" id="PF13473"/>
    </source>
</evidence>
<dbReference type="InterPro" id="IPR008972">
    <property type="entry name" value="Cupredoxin"/>
</dbReference>
<evidence type="ECO:0000313" key="4">
    <source>
        <dbReference type="Proteomes" id="UP000825367"/>
    </source>
</evidence>
<dbReference type="PROSITE" id="PS51257">
    <property type="entry name" value="PROKAR_LIPOPROTEIN"/>
    <property type="match status" value="1"/>
</dbReference>
<evidence type="ECO:0000313" key="3">
    <source>
        <dbReference type="EMBL" id="QYL17176.1"/>
    </source>
</evidence>
<dbReference type="InterPro" id="IPR052721">
    <property type="entry name" value="ET_Amicyanin"/>
</dbReference>
<keyword evidence="4" id="KW-1185">Reference proteome</keyword>
<feature type="chain" id="PRO_5046248570" evidence="1">
    <location>
        <begin position="30"/>
        <end position="119"/>
    </location>
</feature>
<dbReference type="Gene3D" id="2.60.40.420">
    <property type="entry name" value="Cupredoxins - blue copper proteins"/>
    <property type="match status" value="1"/>
</dbReference>
<name>A0ABX8VMI0_9MYCO</name>
<accession>A0ABX8VMI0</accession>
<proteinExistence type="predicted"/>
<organism evidence="3 4">
    <name type="scientific">Mycolicibacterium pallens</name>
    <dbReference type="NCBI Taxonomy" id="370524"/>
    <lineage>
        <taxon>Bacteria</taxon>
        <taxon>Bacillati</taxon>
        <taxon>Actinomycetota</taxon>
        <taxon>Actinomycetes</taxon>
        <taxon>Mycobacteriales</taxon>
        <taxon>Mycobacteriaceae</taxon>
        <taxon>Mycolicibacterium</taxon>
    </lineage>
</organism>
<feature type="signal peptide" evidence="1">
    <location>
        <begin position="1"/>
        <end position="29"/>
    </location>
</feature>
<evidence type="ECO:0000256" key="1">
    <source>
        <dbReference type="SAM" id="SignalP"/>
    </source>
</evidence>
<sequence>MTPRIFALSAAVAIAAVLLVAACSAGTKAAPPSAPPTAGSTISISDMKFTSPAAVTPGAKITVTNSDGVEHTVTADAGNAFNVEVDEKGTATFTAPNQPGTYAYHCNYHPTMHGQLVVQ</sequence>
<reference evidence="3 4" key="1">
    <citation type="submission" date="2021-07" db="EMBL/GenBank/DDBJ databases">
        <title>Whole genome sequencing of non-tuberculosis mycobacteria type-strains.</title>
        <authorList>
            <person name="Igarashi Y."/>
            <person name="Osugi A."/>
            <person name="Mitarai S."/>
        </authorList>
    </citation>
    <scope>NUCLEOTIDE SEQUENCE [LARGE SCALE GENOMIC DNA]</scope>
    <source>
        <strain evidence="3 4">JCM 16370</strain>
    </source>
</reference>
<feature type="domain" description="EfeO-type cupredoxin-like" evidence="2">
    <location>
        <begin position="19"/>
        <end position="118"/>
    </location>
</feature>
<dbReference type="InterPro" id="IPR028096">
    <property type="entry name" value="EfeO_Cupredoxin"/>
</dbReference>
<protein>
    <submittedName>
        <fullName evidence="3">Cupredoxin domain-containing protein</fullName>
    </submittedName>
</protein>
<dbReference type="SUPFAM" id="SSF49503">
    <property type="entry name" value="Cupredoxins"/>
    <property type="match status" value="1"/>
</dbReference>
<gene>
    <name evidence="3" type="ORF">K0O64_00850</name>
</gene>
<dbReference type="PANTHER" id="PTHR36507">
    <property type="entry name" value="BLL1555 PROTEIN"/>
    <property type="match status" value="1"/>
</dbReference>
<dbReference type="PANTHER" id="PTHR36507:SF1">
    <property type="entry name" value="BLL1555 PROTEIN"/>
    <property type="match status" value="1"/>
</dbReference>
<dbReference type="EMBL" id="CP080333">
    <property type="protein sequence ID" value="QYL17176.1"/>
    <property type="molecule type" value="Genomic_DNA"/>
</dbReference>
<keyword evidence="1" id="KW-0732">Signal</keyword>